<keyword evidence="1" id="KW-0812">Transmembrane</keyword>
<keyword evidence="3" id="KW-1185">Reference proteome</keyword>
<reference evidence="2" key="1">
    <citation type="submission" date="2021-09" db="EMBL/GenBank/DDBJ databases">
        <authorList>
            <consortium name="AG Swart"/>
            <person name="Singh M."/>
            <person name="Singh A."/>
            <person name="Seah K."/>
            <person name="Emmerich C."/>
        </authorList>
    </citation>
    <scope>NUCLEOTIDE SEQUENCE</scope>
    <source>
        <strain evidence="2">ATCC30299</strain>
    </source>
</reference>
<proteinExistence type="predicted"/>
<feature type="transmembrane region" description="Helical" evidence="1">
    <location>
        <begin position="110"/>
        <end position="130"/>
    </location>
</feature>
<name>A0AAU9JFR4_9CILI</name>
<organism evidence="2 3">
    <name type="scientific">Blepharisma stoltei</name>
    <dbReference type="NCBI Taxonomy" id="1481888"/>
    <lineage>
        <taxon>Eukaryota</taxon>
        <taxon>Sar</taxon>
        <taxon>Alveolata</taxon>
        <taxon>Ciliophora</taxon>
        <taxon>Postciliodesmatophora</taxon>
        <taxon>Heterotrichea</taxon>
        <taxon>Heterotrichida</taxon>
        <taxon>Blepharismidae</taxon>
        <taxon>Blepharisma</taxon>
    </lineage>
</organism>
<gene>
    <name evidence="2" type="ORF">BSTOLATCC_MIC39544</name>
</gene>
<accession>A0AAU9JFR4</accession>
<dbReference type="AlphaFoldDB" id="A0AAU9JFR4"/>
<dbReference type="EMBL" id="CAJZBQ010000039">
    <property type="protein sequence ID" value="CAG9325749.1"/>
    <property type="molecule type" value="Genomic_DNA"/>
</dbReference>
<keyword evidence="1" id="KW-1133">Transmembrane helix</keyword>
<keyword evidence="1" id="KW-0472">Membrane</keyword>
<dbReference type="Proteomes" id="UP001162131">
    <property type="component" value="Unassembled WGS sequence"/>
</dbReference>
<evidence type="ECO:0000313" key="3">
    <source>
        <dbReference type="Proteomes" id="UP001162131"/>
    </source>
</evidence>
<evidence type="ECO:0000256" key="1">
    <source>
        <dbReference type="SAM" id="Phobius"/>
    </source>
</evidence>
<sequence length="146" mass="16146">MIILHLGFSGLGILLTVPALVQEYIDDNDFSKWQNSIKILPHLLLMVSCALRFNKIILPFGLVMGVITWISNHFLFILNLTSSSTSICEDFSDLCTEDTSSCINSPVSSWAGILYIIGLLFMIIGNTLLIKNTGDKILEINKLVIG</sequence>
<evidence type="ECO:0000313" key="2">
    <source>
        <dbReference type="EMBL" id="CAG9325749.1"/>
    </source>
</evidence>
<feature type="transmembrane region" description="Helical" evidence="1">
    <location>
        <begin position="60"/>
        <end position="78"/>
    </location>
</feature>
<comment type="caution">
    <text evidence="2">The sequence shown here is derived from an EMBL/GenBank/DDBJ whole genome shotgun (WGS) entry which is preliminary data.</text>
</comment>
<protein>
    <submittedName>
        <fullName evidence="2">Uncharacterized protein</fullName>
    </submittedName>
</protein>